<feature type="compositionally biased region" description="Polar residues" evidence="1">
    <location>
        <begin position="22"/>
        <end position="43"/>
    </location>
</feature>
<gene>
    <name evidence="2" type="ORF">BASA50_007363</name>
</gene>
<dbReference type="PANTHER" id="PTHR39398:SF1">
    <property type="entry name" value="CSN8_PSMD8_EIF3K DOMAIN-CONTAINING PROTEIN"/>
    <property type="match status" value="1"/>
</dbReference>
<evidence type="ECO:0000313" key="3">
    <source>
        <dbReference type="Proteomes" id="UP001648503"/>
    </source>
</evidence>
<organism evidence="2 3">
    <name type="scientific">Batrachochytrium salamandrivorans</name>
    <dbReference type="NCBI Taxonomy" id="1357716"/>
    <lineage>
        <taxon>Eukaryota</taxon>
        <taxon>Fungi</taxon>
        <taxon>Fungi incertae sedis</taxon>
        <taxon>Chytridiomycota</taxon>
        <taxon>Chytridiomycota incertae sedis</taxon>
        <taxon>Chytridiomycetes</taxon>
        <taxon>Rhizophydiales</taxon>
        <taxon>Rhizophydiales incertae sedis</taxon>
        <taxon>Batrachochytrium</taxon>
    </lineage>
</organism>
<dbReference type="EMBL" id="JAFCIX010000356">
    <property type="protein sequence ID" value="KAH6593412.1"/>
    <property type="molecule type" value="Genomic_DNA"/>
</dbReference>
<sequence length="378" mass="42715">MSQDDHYSNTRNKRRDVGYSRSVHQSNQRYSKNNANSTGTWNITPSKTTMSDFGLKKTTRNFDVLPPALATGSLDALSFVSRQLSSLDDQSAPSLRDYAVQEEYLQLILSKQEKMKKTASDMSHIVLSIRKLREGIVSSNRLDSFSVRVYELSANLCLEAKNTAELFKTLVYLVHTLYPALCVDKYPVLVDGTKGYTKQDDTHLTRAEMSGFLLLLLICEIPKELKPNVGARNVPQQSSKQKCHGDSFEILRLLSSLPEKITQSAPVVFAMQVYTALSKNIDFYSLSKLWDAATHTQRMLMSNARPVFQHRTLHILSNAYFGFPEELLISYLCLHDHSETIQSTQDIRELLTTKLSTILPGRTNTTIVNGIVPLRSRK</sequence>
<proteinExistence type="predicted"/>
<keyword evidence="3" id="KW-1185">Reference proteome</keyword>
<dbReference type="Gene3D" id="1.25.40.990">
    <property type="match status" value="1"/>
</dbReference>
<reference evidence="2 3" key="1">
    <citation type="submission" date="2021-02" db="EMBL/GenBank/DDBJ databases">
        <title>Variation within the Batrachochytrium salamandrivorans European outbreak.</title>
        <authorList>
            <person name="Kelly M."/>
            <person name="Pasmans F."/>
            <person name="Shea T.P."/>
            <person name="Munoz J.F."/>
            <person name="Carranza S."/>
            <person name="Cuomo C.A."/>
            <person name="Martel A."/>
        </authorList>
    </citation>
    <scope>NUCLEOTIDE SEQUENCE [LARGE SCALE GENOMIC DNA]</scope>
    <source>
        <strain evidence="2 3">AMFP18/2</strain>
    </source>
</reference>
<dbReference type="Proteomes" id="UP001648503">
    <property type="component" value="Unassembled WGS sequence"/>
</dbReference>
<accession>A0ABQ8F775</accession>
<evidence type="ECO:0000313" key="2">
    <source>
        <dbReference type="EMBL" id="KAH6593412.1"/>
    </source>
</evidence>
<protein>
    <submittedName>
        <fullName evidence="2">Uncharacterized protein</fullName>
    </submittedName>
</protein>
<comment type="caution">
    <text evidence="2">The sequence shown here is derived from an EMBL/GenBank/DDBJ whole genome shotgun (WGS) entry which is preliminary data.</text>
</comment>
<evidence type="ECO:0000256" key="1">
    <source>
        <dbReference type="SAM" id="MobiDB-lite"/>
    </source>
</evidence>
<name>A0ABQ8F775_9FUNG</name>
<feature type="region of interest" description="Disordered" evidence="1">
    <location>
        <begin position="1"/>
        <end position="43"/>
    </location>
</feature>
<dbReference type="PANTHER" id="PTHR39398">
    <property type="entry name" value="YALI0F14311P"/>
    <property type="match status" value="1"/>
</dbReference>